<sequence>MSCSFIPLQARTSLPSSQYTHITTPPTRALILGNKKSSHECLGILDRSAGNGRRCCGHPPEEKQEWESCTNNLIYAYNHGAARVETSCVFWECLDTNTNKYHRGGGITLSNIISSVCLAIIQWLWDLHTAPKPSRQEVEDCTCGAPALEIDLIKTFDTPASGNEAA</sequence>
<accession>A0A9P8SAL0</accession>
<gene>
    <name evidence="1" type="ORF">MHUMG1_02206</name>
</gene>
<evidence type="ECO:0000313" key="1">
    <source>
        <dbReference type="EMBL" id="KAH0599419.1"/>
    </source>
</evidence>
<organism evidence="1 2">
    <name type="scientific">Metarhizium humberi</name>
    <dbReference type="NCBI Taxonomy" id="2596975"/>
    <lineage>
        <taxon>Eukaryota</taxon>
        <taxon>Fungi</taxon>
        <taxon>Dikarya</taxon>
        <taxon>Ascomycota</taxon>
        <taxon>Pezizomycotina</taxon>
        <taxon>Sordariomycetes</taxon>
        <taxon>Hypocreomycetidae</taxon>
        <taxon>Hypocreales</taxon>
        <taxon>Clavicipitaceae</taxon>
        <taxon>Metarhizium</taxon>
    </lineage>
</organism>
<reference evidence="1 2" key="1">
    <citation type="submission" date="2020-07" db="EMBL/GenBank/DDBJ databases">
        <title>Metarhizium humberi genome.</title>
        <authorList>
            <person name="Lysoe E."/>
        </authorList>
    </citation>
    <scope>NUCLEOTIDE SEQUENCE [LARGE SCALE GENOMIC DNA]</scope>
    <source>
        <strain evidence="1 2">ESALQ1638</strain>
    </source>
</reference>
<comment type="caution">
    <text evidence="1">The sequence shown here is derived from an EMBL/GenBank/DDBJ whole genome shotgun (WGS) entry which is preliminary data.</text>
</comment>
<proteinExistence type="predicted"/>
<keyword evidence="2" id="KW-1185">Reference proteome</keyword>
<name>A0A9P8SAL0_9HYPO</name>
<dbReference type="Proteomes" id="UP000764110">
    <property type="component" value="Unassembled WGS sequence"/>
</dbReference>
<dbReference type="AlphaFoldDB" id="A0A9P8SAL0"/>
<evidence type="ECO:0000313" key="2">
    <source>
        <dbReference type="Proteomes" id="UP000764110"/>
    </source>
</evidence>
<protein>
    <submittedName>
        <fullName evidence="1">Uncharacterized protein</fullName>
    </submittedName>
</protein>
<dbReference type="EMBL" id="JACEFI010000003">
    <property type="protein sequence ID" value="KAH0599419.1"/>
    <property type="molecule type" value="Genomic_DNA"/>
</dbReference>